<dbReference type="Proteomes" id="UP000767446">
    <property type="component" value="Unassembled WGS sequence"/>
</dbReference>
<accession>A0A941GUQ2</accession>
<proteinExistence type="predicted"/>
<dbReference type="EMBL" id="JADQBC010000088">
    <property type="protein sequence ID" value="MBR8828812.1"/>
    <property type="molecule type" value="Genomic_DNA"/>
</dbReference>
<evidence type="ECO:0000313" key="1">
    <source>
        <dbReference type="EMBL" id="MBR8828812.1"/>
    </source>
</evidence>
<comment type="caution">
    <text evidence="1">The sequence shown here is derived from an EMBL/GenBank/DDBJ whole genome shotgun (WGS) entry which is preliminary data.</text>
</comment>
<protein>
    <submittedName>
        <fullName evidence="1">Uncharacterized protein</fullName>
    </submittedName>
</protein>
<dbReference type="AlphaFoldDB" id="A0A941GUQ2"/>
<sequence length="62" mass="7419">MKNQSEQLAQEKIEARKRLLAMPPEEAQKQVEKTLYPQYWELSLEDNIWEESIPTYYGETDT</sequence>
<evidence type="ECO:0000313" key="2">
    <source>
        <dbReference type="Proteomes" id="UP000767446"/>
    </source>
</evidence>
<reference evidence="1" key="1">
    <citation type="submission" date="2021-02" db="EMBL/GenBank/DDBJ databases">
        <title>Metagenome analyses of Stigonema ocellatum DSM 106950, Chlorogloea purpurea SAG 13.99 and Gomphosphaeria aponina DSM 107014.</title>
        <authorList>
            <person name="Marter P."/>
            <person name="Huang S."/>
        </authorList>
    </citation>
    <scope>NUCLEOTIDE SEQUENCE</scope>
    <source>
        <strain evidence="1">JP213</strain>
    </source>
</reference>
<name>A0A941GUQ2_9CHRO</name>
<organism evidence="1 2">
    <name type="scientific">Gomphosphaeria aponina SAG 52.96 = DSM 107014</name>
    <dbReference type="NCBI Taxonomy" id="1521640"/>
    <lineage>
        <taxon>Bacteria</taxon>
        <taxon>Bacillati</taxon>
        <taxon>Cyanobacteriota</taxon>
        <taxon>Cyanophyceae</taxon>
        <taxon>Oscillatoriophycideae</taxon>
        <taxon>Chroococcales</taxon>
        <taxon>Gomphosphaeriaceae</taxon>
        <taxon>Gomphosphaeria</taxon>
    </lineage>
</organism>
<gene>
    <name evidence="1" type="ORF">DSM107014_13075</name>
</gene>